<proteinExistence type="predicted"/>
<dbReference type="RefSeq" id="WP_013898945.1">
    <property type="nucleotide sequence ID" value="NC_015676.1"/>
</dbReference>
<dbReference type="OrthoDB" id="9014at2157"/>
<protein>
    <submittedName>
        <fullName evidence="1">Uncharacterized protein</fullName>
    </submittedName>
</protein>
<dbReference type="Proteomes" id="UP000006622">
    <property type="component" value="Chromosome"/>
</dbReference>
<evidence type="ECO:0000313" key="2">
    <source>
        <dbReference type="Proteomes" id="UP000006622"/>
    </source>
</evidence>
<name>F7XPY6_METZD</name>
<accession>F7XPY6</accession>
<organism evidence="1 2">
    <name type="scientific">Methanosalsum zhilinae (strain DSM 4017 / NBRC 107636 / OCM 62 / WeN5)</name>
    <name type="common">Methanohalophilus zhilinae</name>
    <dbReference type="NCBI Taxonomy" id="679901"/>
    <lineage>
        <taxon>Archaea</taxon>
        <taxon>Methanobacteriati</taxon>
        <taxon>Methanobacteriota</taxon>
        <taxon>Stenosarchaea group</taxon>
        <taxon>Methanomicrobia</taxon>
        <taxon>Methanosarcinales</taxon>
        <taxon>Methanosarcinaceae</taxon>
        <taxon>Methanosalsum</taxon>
    </lineage>
</organism>
<dbReference type="EMBL" id="CP002101">
    <property type="protein sequence ID" value="AEH61509.1"/>
    <property type="molecule type" value="Genomic_DNA"/>
</dbReference>
<sequence>MEIELTVDGKEIAMNDFVQSILSGTIAGAVEHLHGVDDEWQQISIRINK</sequence>
<dbReference type="STRING" id="679901.Mzhil_1674"/>
<dbReference type="HOGENOM" id="CLU_215163_0_0_2"/>
<dbReference type="KEGG" id="mzh:Mzhil_1674"/>
<evidence type="ECO:0000313" key="1">
    <source>
        <dbReference type="EMBL" id="AEH61509.1"/>
    </source>
</evidence>
<dbReference type="GeneID" id="55592999"/>
<reference evidence="1 2" key="1">
    <citation type="submission" date="2010-07" db="EMBL/GenBank/DDBJ databases">
        <title>The complete genome of Methanosalsum zhilinae DSM 4017.</title>
        <authorList>
            <consortium name="US DOE Joint Genome Institute (JGI-PGF)"/>
            <person name="Lucas S."/>
            <person name="Copeland A."/>
            <person name="Lapidus A."/>
            <person name="Glavina del Rio T."/>
            <person name="Dalin E."/>
            <person name="Tice H."/>
            <person name="Bruce D."/>
            <person name="Goodwin L."/>
            <person name="Pitluck S."/>
            <person name="Kyrpides N."/>
            <person name="Mavromatis K."/>
            <person name="Ovchinnikova G."/>
            <person name="Daligault H."/>
            <person name="Detter J.C."/>
            <person name="Han C."/>
            <person name="Tapia R."/>
            <person name="Larimer F."/>
            <person name="Land M."/>
            <person name="Hauser L."/>
            <person name="Markowitz V."/>
            <person name="Cheng J.-F."/>
            <person name="Hugenholtz P."/>
            <person name="Woyke T."/>
            <person name="Wu D."/>
            <person name="Spring S."/>
            <person name="Schueler E."/>
            <person name="Brambilla E."/>
            <person name="Klenk H.-P."/>
            <person name="Eisen J.A."/>
        </authorList>
    </citation>
    <scope>NUCLEOTIDE SEQUENCE [LARGE SCALE GENOMIC DNA]</scope>
    <source>
        <strain evidence="2">DSM 4017 / NBRC 107636 / OCM 62 / WeN5</strain>
    </source>
</reference>
<gene>
    <name evidence="1" type="ordered locus">Mzhil_1674</name>
</gene>
<keyword evidence="2" id="KW-1185">Reference proteome</keyword>
<dbReference type="AlphaFoldDB" id="F7XPY6"/>